<evidence type="ECO:0000256" key="1">
    <source>
        <dbReference type="SAM" id="SignalP"/>
    </source>
</evidence>
<sequence>MFDRFIFPVVFCLLFATTLSINCYLGTDRQCLLRKNMTDCGTNATCQCVSYRFTCSQSDANCTTDEQSTRAKKWAYKIVSKSVCETMKKSTNDFSDVKCCLRNGCNRPEYGRCSRSQSRRRALRKMADLLDF</sequence>
<organism evidence="2 3">
    <name type="scientific">Rotaria socialis</name>
    <dbReference type="NCBI Taxonomy" id="392032"/>
    <lineage>
        <taxon>Eukaryota</taxon>
        <taxon>Metazoa</taxon>
        <taxon>Spiralia</taxon>
        <taxon>Gnathifera</taxon>
        <taxon>Rotifera</taxon>
        <taxon>Eurotatoria</taxon>
        <taxon>Bdelloidea</taxon>
        <taxon>Philodinida</taxon>
        <taxon>Philodinidae</taxon>
        <taxon>Rotaria</taxon>
    </lineage>
</organism>
<gene>
    <name evidence="2" type="ORF">FME351_LOCUS5232</name>
</gene>
<dbReference type="EMBL" id="CAJNYU010000412">
    <property type="protein sequence ID" value="CAF3358938.1"/>
    <property type="molecule type" value="Genomic_DNA"/>
</dbReference>
<comment type="caution">
    <text evidence="2">The sequence shown here is derived from an EMBL/GenBank/DDBJ whole genome shotgun (WGS) entry which is preliminary data.</text>
</comment>
<accession>A0A817WRH1</accession>
<reference evidence="2" key="1">
    <citation type="submission" date="2021-02" db="EMBL/GenBank/DDBJ databases">
        <authorList>
            <person name="Nowell W R."/>
        </authorList>
    </citation>
    <scope>NUCLEOTIDE SEQUENCE</scope>
</reference>
<protein>
    <submittedName>
        <fullName evidence="2">Uncharacterized protein</fullName>
    </submittedName>
</protein>
<feature type="chain" id="PRO_5032970462" evidence="1">
    <location>
        <begin position="21"/>
        <end position="132"/>
    </location>
</feature>
<feature type="signal peptide" evidence="1">
    <location>
        <begin position="1"/>
        <end position="20"/>
    </location>
</feature>
<dbReference type="Proteomes" id="UP000663869">
    <property type="component" value="Unassembled WGS sequence"/>
</dbReference>
<dbReference type="AlphaFoldDB" id="A0A817WRH1"/>
<name>A0A817WRH1_9BILA</name>
<evidence type="ECO:0000313" key="3">
    <source>
        <dbReference type="Proteomes" id="UP000663869"/>
    </source>
</evidence>
<proteinExistence type="predicted"/>
<keyword evidence="1" id="KW-0732">Signal</keyword>
<evidence type="ECO:0000313" key="2">
    <source>
        <dbReference type="EMBL" id="CAF3358938.1"/>
    </source>
</evidence>